<sequence>MTKVEIGTMTFKAAHVTYAWDLTGFYKADDEAQKQMDRIALTRRVEWDCATQRGTPTPFPSEMSAEPHLLVYQAGFQGTSREVASAQAGKDLLKATGFADVAALNAALLARFGVATAQFDIDALIAPLKVDFKMRIGIVLRYMHFQLTNWTFANPCLILLSLPDTLSLHVTRVGRCTEIGPGQTLSGVEPHDTLPVVAGNSLSWKMRTKAREEQLKTLANDIEYAKRRSKALKSEIEASKPEGD</sequence>
<evidence type="ECO:0000313" key="2">
    <source>
        <dbReference type="Proteomes" id="UP000809337"/>
    </source>
</evidence>
<reference evidence="1" key="1">
    <citation type="submission" date="2021-01" db="EMBL/GenBank/DDBJ databases">
        <title>Diatom-associated Roseobacters Show Island Model of Population Structure.</title>
        <authorList>
            <person name="Qu L."/>
            <person name="Feng X."/>
            <person name="Chen Y."/>
            <person name="Li L."/>
            <person name="Wang X."/>
            <person name="Hu Z."/>
            <person name="Wang H."/>
            <person name="Luo H."/>
        </authorList>
    </citation>
    <scope>NUCLEOTIDE SEQUENCE</scope>
    <source>
        <strain evidence="1">SM26-45</strain>
    </source>
</reference>
<accession>A0A9Q2NLG8</accession>
<name>A0A9Q2NLG8_9RHOB</name>
<evidence type="ECO:0000313" key="1">
    <source>
        <dbReference type="EMBL" id="MBM2356871.1"/>
    </source>
</evidence>
<dbReference type="RefSeq" id="WP_231035712.1">
    <property type="nucleotide sequence ID" value="NZ_JAJNGX010000022.1"/>
</dbReference>
<dbReference type="AlphaFoldDB" id="A0A9Q2NLG8"/>
<proteinExistence type="predicted"/>
<dbReference type="EMBL" id="JAFBWN010000022">
    <property type="protein sequence ID" value="MBM2356871.1"/>
    <property type="molecule type" value="Genomic_DNA"/>
</dbReference>
<organism evidence="1 2">
    <name type="scientific">Pseudosulfitobacter pseudonitzschiae</name>
    <dbReference type="NCBI Taxonomy" id="1402135"/>
    <lineage>
        <taxon>Bacteria</taxon>
        <taxon>Pseudomonadati</taxon>
        <taxon>Pseudomonadota</taxon>
        <taxon>Alphaproteobacteria</taxon>
        <taxon>Rhodobacterales</taxon>
        <taxon>Roseobacteraceae</taxon>
        <taxon>Pseudosulfitobacter</taxon>
    </lineage>
</organism>
<dbReference type="Proteomes" id="UP000809337">
    <property type="component" value="Unassembled WGS sequence"/>
</dbReference>
<gene>
    <name evidence="1" type="ORF">JQX14_20150</name>
</gene>
<comment type="caution">
    <text evidence="1">The sequence shown here is derived from an EMBL/GenBank/DDBJ whole genome shotgun (WGS) entry which is preliminary data.</text>
</comment>
<protein>
    <submittedName>
        <fullName evidence="1">Uncharacterized protein</fullName>
    </submittedName>
</protein>